<dbReference type="EMBL" id="ML996692">
    <property type="protein sequence ID" value="KAF2401712.1"/>
    <property type="molecule type" value="Genomic_DNA"/>
</dbReference>
<evidence type="ECO:0000256" key="6">
    <source>
        <dbReference type="RuleBase" id="RU362103"/>
    </source>
</evidence>
<dbReference type="Pfam" id="PF01735">
    <property type="entry name" value="PLA2_B"/>
    <property type="match status" value="1"/>
</dbReference>
<evidence type="ECO:0000256" key="3">
    <source>
        <dbReference type="ARBA" id="ARBA00022963"/>
    </source>
</evidence>
<dbReference type="GO" id="GO:0046475">
    <property type="term" value="P:glycerophospholipid catabolic process"/>
    <property type="evidence" value="ECO:0007669"/>
    <property type="project" value="TreeGrafter"/>
</dbReference>
<dbReference type="GO" id="GO:0005829">
    <property type="term" value="C:cytosol"/>
    <property type="evidence" value="ECO:0007669"/>
    <property type="project" value="TreeGrafter"/>
</dbReference>
<evidence type="ECO:0000259" key="7">
    <source>
        <dbReference type="PROSITE" id="PS51210"/>
    </source>
</evidence>
<dbReference type="SMART" id="SM00022">
    <property type="entry name" value="PLAc"/>
    <property type="match status" value="1"/>
</dbReference>
<dbReference type="InterPro" id="IPR016035">
    <property type="entry name" value="Acyl_Trfase/lysoPLipase"/>
</dbReference>
<gene>
    <name evidence="8" type="ORF">EJ06DRAFT_474638</name>
</gene>
<sequence length="647" mass="70766">MPTWATTWAKLIPGFITKLQAELSMLPNSVSQEIWEEAHNPECNPEIVWDAVVRVGAELCPDECDFLAHRRPYTRTALARYLDLPEEDIHPDDVPVIAMCGSGGGLRALVAGAASYLSAREAGLFDCITYTAGVSGSCWLQALYFSSVGGQSHRQIIRHLKDRLDVHLADPIKALPMLTSAPTNKFLLTGLVEKFIGVPEADLGIVDMYGILLAARLFVPKGELAADLEDLKLSNQARYLSKGENPLPIYTAVRHEIPPDEEDTAAAKEKAKREAWFQWFEFTPYEFFTEELPAGIPTWAMGRPFTSGLPIPRPNGLAAPETRLPLLLAIWGSAFCATLSHYYKEIRPLLATIPALDGLISERDAALRKLHPIDPASLPNFAHALSPSVLPPTSAPGALLTSPMLSLMDAGMSNNLPIYPLLRPDRNVDVLIAFDASADVRADNWLAEVDGYAQRRGVVGWPIGAGWPPANTSVQQSVKEMTDAEADSVADARGKIADAASKDTQPGLGYCSIWVGSKTSATAKGTDAPAAPAPPVSEDYELQAPGAGLCVIYFPLVANPRVEGVDPGKSAFLSTWNMVYTPEQIEGVVALARANFDEGHERTKRAVRAVYERKKAERLGREREEWEMGRIEMGRRALKAHQDQFRW</sequence>
<dbReference type="PANTHER" id="PTHR10728">
    <property type="entry name" value="CYTOSOLIC PHOSPHOLIPASE A2"/>
    <property type="match status" value="1"/>
</dbReference>
<comment type="catalytic activity">
    <reaction evidence="6">
        <text>a 1-acyl-sn-glycero-3-phosphocholine + H2O = sn-glycerol 3-phosphocholine + a fatty acid + H(+)</text>
        <dbReference type="Rhea" id="RHEA:15177"/>
        <dbReference type="ChEBI" id="CHEBI:15377"/>
        <dbReference type="ChEBI" id="CHEBI:15378"/>
        <dbReference type="ChEBI" id="CHEBI:16870"/>
        <dbReference type="ChEBI" id="CHEBI:28868"/>
        <dbReference type="ChEBI" id="CHEBI:58168"/>
        <dbReference type="EC" id="3.1.1.5"/>
    </reaction>
</comment>
<comment type="similarity">
    <text evidence="1 6">Belongs to the lysophospholipase family.</text>
</comment>
<keyword evidence="3 5" id="KW-0442">Lipid degradation</keyword>
<dbReference type="Gene3D" id="3.40.1090.10">
    <property type="entry name" value="Cytosolic phospholipase A2 catalytic domain"/>
    <property type="match status" value="1"/>
</dbReference>
<dbReference type="GO" id="GO:0004623">
    <property type="term" value="F:phospholipase A2 activity"/>
    <property type="evidence" value="ECO:0007669"/>
    <property type="project" value="TreeGrafter"/>
</dbReference>
<evidence type="ECO:0000256" key="5">
    <source>
        <dbReference type="PROSITE-ProRule" id="PRU00555"/>
    </source>
</evidence>
<evidence type="ECO:0000313" key="9">
    <source>
        <dbReference type="Proteomes" id="UP000799640"/>
    </source>
</evidence>
<dbReference type="AlphaFoldDB" id="A0A6G1I0C7"/>
<dbReference type="GO" id="GO:0004622">
    <property type="term" value="F:phosphatidylcholine lysophospholipase activity"/>
    <property type="evidence" value="ECO:0007669"/>
    <property type="project" value="UniProtKB-EC"/>
</dbReference>
<evidence type="ECO:0000313" key="8">
    <source>
        <dbReference type="EMBL" id="KAF2401712.1"/>
    </source>
</evidence>
<dbReference type="OrthoDB" id="6121437at2759"/>
<proteinExistence type="inferred from homology"/>
<keyword evidence="4 5" id="KW-0443">Lipid metabolism</keyword>
<organism evidence="8 9">
    <name type="scientific">Trichodelitschia bisporula</name>
    <dbReference type="NCBI Taxonomy" id="703511"/>
    <lineage>
        <taxon>Eukaryota</taxon>
        <taxon>Fungi</taxon>
        <taxon>Dikarya</taxon>
        <taxon>Ascomycota</taxon>
        <taxon>Pezizomycotina</taxon>
        <taxon>Dothideomycetes</taxon>
        <taxon>Dothideomycetes incertae sedis</taxon>
        <taxon>Phaeotrichales</taxon>
        <taxon>Phaeotrichaceae</taxon>
        <taxon>Trichodelitschia</taxon>
    </lineage>
</organism>
<dbReference type="EC" id="3.1.1.5" evidence="6"/>
<dbReference type="PROSITE" id="PS51210">
    <property type="entry name" value="PLA2C"/>
    <property type="match status" value="1"/>
</dbReference>
<reference evidence="8" key="1">
    <citation type="journal article" date="2020" name="Stud. Mycol.">
        <title>101 Dothideomycetes genomes: a test case for predicting lifestyles and emergence of pathogens.</title>
        <authorList>
            <person name="Haridas S."/>
            <person name="Albert R."/>
            <person name="Binder M."/>
            <person name="Bloem J."/>
            <person name="Labutti K."/>
            <person name="Salamov A."/>
            <person name="Andreopoulos B."/>
            <person name="Baker S."/>
            <person name="Barry K."/>
            <person name="Bills G."/>
            <person name="Bluhm B."/>
            <person name="Cannon C."/>
            <person name="Castanera R."/>
            <person name="Culley D."/>
            <person name="Daum C."/>
            <person name="Ezra D."/>
            <person name="Gonzalez J."/>
            <person name="Henrissat B."/>
            <person name="Kuo A."/>
            <person name="Liang C."/>
            <person name="Lipzen A."/>
            <person name="Lutzoni F."/>
            <person name="Magnuson J."/>
            <person name="Mondo S."/>
            <person name="Nolan M."/>
            <person name="Ohm R."/>
            <person name="Pangilinan J."/>
            <person name="Park H.-J."/>
            <person name="Ramirez L."/>
            <person name="Alfaro M."/>
            <person name="Sun H."/>
            <person name="Tritt A."/>
            <person name="Yoshinaga Y."/>
            <person name="Zwiers L.-H."/>
            <person name="Turgeon B."/>
            <person name="Goodwin S."/>
            <person name="Spatafora J."/>
            <person name="Crous P."/>
            <person name="Grigoriev I."/>
        </authorList>
    </citation>
    <scope>NUCLEOTIDE SEQUENCE</scope>
    <source>
        <strain evidence="8">CBS 262.69</strain>
    </source>
</reference>
<protein>
    <recommendedName>
        <fullName evidence="6">Lysophospholipase</fullName>
        <ecNumber evidence="6">3.1.1.5</ecNumber>
    </recommendedName>
</protein>
<keyword evidence="9" id="KW-1185">Reference proteome</keyword>
<dbReference type="SUPFAM" id="SSF52151">
    <property type="entry name" value="FabD/lysophospholipase-like"/>
    <property type="match status" value="1"/>
</dbReference>
<dbReference type="InterPro" id="IPR002642">
    <property type="entry name" value="LysoPLipase_cat_dom"/>
</dbReference>
<dbReference type="PANTHER" id="PTHR10728:SF40">
    <property type="entry name" value="PATATIN FAMILY PROTEIN"/>
    <property type="match status" value="1"/>
</dbReference>
<keyword evidence="2 5" id="KW-0378">Hydrolase</keyword>
<feature type="domain" description="PLA2c" evidence="7">
    <location>
        <begin position="42"/>
        <end position="647"/>
    </location>
</feature>
<accession>A0A6G1I0C7</accession>
<dbReference type="Proteomes" id="UP000799640">
    <property type="component" value="Unassembled WGS sequence"/>
</dbReference>
<name>A0A6G1I0C7_9PEZI</name>
<evidence type="ECO:0000256" key="1">
    <source>
        <dbReference type="ARBA" id="ARBA00008780"/>
    </source>
</evidence>
<evidence type="ECO:0000256" key="4">
    <source>
        <dbReference type="ARBA" id="ARBA00023098"/>
    </source>
</evidence>
<evidence type="ECO:0000256" key="2">
    <source>
        <dbReference type="ARBA" id="ARBA00022801"/>
    </source>
</evidence>